<accession>A0A514LJ84</accession>
<dbReference type="OrthoDB" id="1957427at2"/>
<sequence length="386" mass="41614">MKVFRKPFVALSTGLILLTISACETENSGSAGGNLEDAEIEGPLTINPEIPDDSDIVSKGPHGEQADSAHELELSEEEIQEIRDGEYTAAIAMHYAGNDWSQAQINGLEDTFEELGIEITNVTDAQFSVEKQMNDIETILANQPDILVSIPVDPISTVGAYQLALDAGVDLIFMDEVPEGFTPEEDYTSVVSADNFGNGVVAAHLMAEKLNEEGDIGVIYHDADFFVTAQRVEAFEQTIEEDYPNINIASRDGIGEPEDGESVASSMLTRDPNLDGMFVVWDVPAEGAIAAADSAGHDDLVMTTIDLGANVGLDMARDGNIQGVGAQLPYDQGVAEAILAGYEILDKEAPPYVAVPALDVTRENIDESWNLIYNENVPQDIEDEMD</sequence>
<dbReference type="GO" id="GO:0030246">
    <property type="term" value="F:carbohydrate binding"/>
    <property type="evidence" value="ECO:0007669"/>
    <property type="project" value="UniProtKB-ARBA"/>
</dbReference>
<dbReference type="CDD" id="cd06316">
    <property type="entry name" value="PBP1_ABC_sugar_binding-like"/>
    <property type="match status" value="1"/>
</dbReference>
<gene>
    <name evidence="6" type="ORF">EPH95_12695</name>
</gene>
<name>A0A514LJ84_9BACI</name>
<reference evidence="7" key="1">
    <citation type="submission" date="2019-01" db="EMBL/GenBank/DDBJ databases">
        <title>Genomic analysis of Salicibibacter sp. NKC3-5.</title>
        <authorList>
            <person name="Oh Y.J."/>
        </authorList>
    </citation>
    <scope>NUCLEOTIDE SEQUENCE [LARGE SCALE GENOMIC DNA]</scope>
    <source>
        <strain evidence="7">NKC3-5</strain>
    </source>
</reference>
<dbReference type="KEGG" id="sale:EPH95_12695"/>
<keyword evidence="3" id="KW-0732">Signal</keyword>
<dbReference type="EMBL" id="CP035485">
    <property type="protein sequence ID" value="QDI91930.1"/>
    <property type="molecule type" value="Genomic_DNA"/>
</dbReference>
<keyword evidence="7" id="KW-1185">Reference proteome</keyword>
<feature type="region of interest" description="Disordered" evidence="4">
    <location>
        <begin position="27"/>
        <end position="70"/>
    </location>
</feature>
<organism evidence="6 7">
    <name type="scientific">Salicibibacter halophilus</name>
    <dbReference type="NCBI Taxonomy" id="2502791"/>
    <lineage>
        <taxon>Bacteria</taxon>
        <taxon>Bacillati</taxon>
        <taxon>Bacillota</taxon>
        <taxon>Bacilli</taxon>
        <taxon>Bacillales</taxon>
        <taxon>Bacillaceae</taxon>
        <taxon>Salicibibacter</taxon>
    </lineage>
</organism>
<proteinExistence type="inferred from homology"/>
<dbReference type="Gene3D" id="3.40.50.2300">
    <property type="match status" value="2"/>
</dbReference>
<dbReference type="SUPFAM" id="SSF53822">
    <property type="entry name" value="Periplasmic binding protein-like I"/>
    <property type="match status" value="1"/>
</dbReference>
<dbReference type="GO" id="GO:0030313">
    <property type="term" value="C:cell envelope"/>
    <property type="evidence" value="ECO:0007669"/>
    <property type="project" value="UniProtKB-SubCell"/>
</dbReference>
<dbReference type="PANTHER" id="PTHR46847:SF1">
    <property type="entry name" value="D-ALLOSE-BINDING PERIPLASMIC PROTEIN-RELATED"/>
    <property type="match status" value="1"/>
</dbReference>
<evidence type="ECO:0000256" key="4">
    <source>
        <dbReference type="SAM" id="MobiDB-lite"/>
    </source>
</evidence>
<evidence type="ECO:0000256" key="3">
    <source>
        <dbReference type="ARBA" id="ARBA00022729"/>
    </source>
</evidence>
<dbReference type="PANTHER" id="PTHR46847">
    <property type="entry name" value="D-ALLOSE-BINDING PERIPLASMIC PROTEIN-RELATED"/>
    <property type="match status" value="1"/>
</dbReference>
<dbReference type="AlphaFoldDB" id="A0A514LJ84"/>
<evidence type="ECO:0000256" key="2">
    <source>
        <dbReference type="ARBA" id="ARBA00007639"/>
    </source>
</evidence>
<evidence type="ECO:0000259" key="5">
    <source>
        <dbReference type="Pfam" id="PF13407"/>
    </source>
</evidence>
<dbReference type="InterPro" id="IPR025997">
    <property type="entry name" value="SBP_2_dom"/>
</dbReference>
<dbReference type="PROSITE" id="PS51257">
    <property type="entry name" value="PROKAR_LIPOPROTEIN"/>
    <property type="match status" value="1"/>
</dbReference>
<dbReference type="Pfam" id="PF13407">
    <property type="entry name" value="Peripla_BP_4"/>
    <property type="match status" value="1"/>
</dbReference>
<feature type="compositionally biased region" description="Basic and acidic residues" evidence="4">
    <location>
        <begin position="61"/>
        <end position="70"/>
    </location>
</feature>
<comment type="subcellular location">
    <subcellularLocation>
        <location evidence="1">Cell envelope</location>
    </subcellularLocation>
</comment>
<comment type="similarity">
    <text evidence="2">Belongs to the bacterial solute-binding protein 2 family.</text>
</comment>
<evidence type="ECO:0000256" key="1">
    <source>
        <dbReference type="ARBA" id="ARBA00004196"/>
    </source>
</evidence>
<dbReference type="RefSeq" id="WP_142090454.1">
    <property type="nucleotide sequence ID" value="NZ_CP035485.1"/>
</dbReference>
<dbReference type="InterPro" id="IPR028082">
    <property type="entry name" value="Peripla_BP_I"/>
</dbReference>
<feature type="domain" description="Periplasmic binding protein" evidence="5">
    <location>
        <begin position="90"/>
        <end position="345"/>
    </location>
</feature>
<evidence type="ECO:0000313" key="7">
    <source>
        <dbReference type="Proteomes" id="UP000319756"/>
    </source>
</evidence>
<dbReference type="Proteomes" id="UP000319756">
    <property type="component" value="Chromosome"/>
</dbReference>
<protein>
    <submittedName>
        <fullName evidence="6">Sugar ABC transporter substrate-binding protein</fullName>
    </submittedName>
</protein>
<evidence type="ECO:0000313" key="6">
    <source>
        <dbReference type="EMBL" id="QDI91930.1"/>
    </source>
</evidence>